<dbReference type="RefSeq" id="WP_151026403.1">
    <property type="nucleotide sequence ID" value="NZ_VYUK01000003.1"/>
</dbReference>
<dbReference type="InterPro" id="IPR050748">
    <property type="entry name" value="Glycosyltrans_8_dom-fam"/>
</dbReference>
<organism evidence="4 5">
    <name type="scientific">Enterococcus durans</name>
    <dbReference type="NCBI Taxonomy" id="53345"/>
    <lineage>
        <taxon>Bacteria</taxon>
        <taxon>Bacillati</taxon>
        <taxon>Bacillota</taxon>
        <taxon>Bacilli</taxon>
        <taxon>Lactobacillales</taxon>
        <taxon>Enterococcaceae</taxon>
        <taxon>Enterococcus</taxon>
    </lineage>
</organism>
<gene>
    <name evidence="4" type="ORF">F6X95_07585</name>
</gene>
<dbReference type="EMBL" id="VYUT01000009">
    <property type="protein sequence ID" value="KAA9205534.1"/>
    <property type="molecule type" value="Genomic_DNA"/>
</dbReference>
<evidence type="ECO:0000256" key="2">
    <source>
        <dbReference type="ARBA" id="ARBA00022679"/>
    </source>
</evidence>
<dbReference type="Proteomes" id="UP000326078">
    <property type="component" value="Unassembled WGS sequence"/>
</dbReference>
<dbReference type="GO" id="GO:0046872">
    <property type="term" value="F:metal ion binding"/>
    <property type="evidence" value="ECO:0007669"/>
    <property type="project" value="UniProtKB-KW"/>
</dbReference>
<dbReference type="GO" id="GO:0016757">
    <property type="term" value="F:glycosyltransferase activity"/>
    <property type="evidence" value="ECO:0007669"/>
    <property type="project" value="UniProtKB-KW"/>
</dbReference>
<dbReference type="Pfam" id="PF01501">
    <property type="entry name" value="Glyco_transf_8"/>
    <property type="match status" value="1"/>
</dbReference>
<evidence type="ECO:0000313" key="4">
    <source>
        <dbReference type="EMBL" id="KAA9205534.1"/>
    </source>
</evidence>
<dbReference type="AlphaFoldDB" id="A0A5N0YTL4"/>
<dbReference type="InterPro" id="IPR002495">
    <property type="entry name" value="Glyco_trans_8"/>
</dbReference>
<proteinExistence type="predicted"/>
<dbReference type="InterPro" id="IPR029044">
    <property type="entry name" value="Nucleotide-diphossugar_trans"/>
</dbReference>
<dbReference type="Gene3D" id="3.90.550.10">
    <property type="entry name" value="Spore Coat Polysaccharide Biosynthesis Protein SpsA, Chain A"/>
    <property type="match status" value="1"/>
</dbReference>
<comment type="caution">
    <text evidence="4">The sequence shown here is derived from an EMBL/GenBank/DDBJ whole genome shotgun (WGS) entry which is preliminary data.</text>
</comment>
<dbReference type="PANTHER" id="PTHR13778">
    <property type="entry name" value="GLYCOSYLTRANSFERASE 8 DOMAIN-CONTAINING PROTEIN"/>
    <property type="match status" value="1"/>
</dbReference>
<name>A0A5N0YTL4_9ENTE</name>
<accession>A0A5N0YTL4</accession>
<keyword evidence="1" id="KW-0328">Glycosyltransferase</keyword>
<evidence type="ECO:0000256" key="1">
    <source>
        <dbReference type="ARBA" id="ARBA00022676"/>
    </source>
</evidence>
<keyword evidence="2 4" id="KW-0808">Transferase</keyword>
<evidence type="ECO:0000256" key="3">
    <source>
        <dbReference type="ARBA" id="ARBA00022723"/>
    </source>
</evidence>
<dbReference type="PANTHER" id="PTHR13778:SF47">
    <property type="entry name" value="LIPOPOLYSACCHARIDE 1,3-GALACTOSYLTRANSFERASE"/>
    <property type="match status" value="1"/>
</dbReference>
<dbReference type="SUPFAM" id="SSF53448">
    <property type="entry name" value="Nucleotide-diphospho-sugar transferases"/>
    <property type="match status" value="1"/>
</dbReference>
<reference evidence="4 5" key="1">
    <citation type="submission" date="2019-09" db="EMBL/GenBank/DDBJ databases">
        <title>Vancomyinc resistant enterococci isolated from farm animals in Switzerland.</title>
        <authorList>
            <person name="Stevens M.J.A."/>
            <person name="Stephan R."/>
            <person name="Morach M."/>
            <person name="Nuesch-Inderbinen M."/>
        </authorList>
    </citation>
    <scope>NUCLEOTIDE SEQUENCE [LARGE SCALE GENOMIC DNA]</scope>
    <source>
        <strain evidence="4 5">GH27</strain>
    </source>
</reference>
<evidence type="ECO:0000313" key="5">
    <source>
        <dbReference type="Proteomes" id="UP000326078"/>
    </source>
</evidence>
<sequence>MNRRKEIAIVSSCNTKFVPHLAALFVSVLENSDPKTFVRFYVVDDNIDAESKKLLRFSVKNSRMNTDVEFLKINKEFFENVVTSDRIPETAYYRIAIPELFRGKNVERILYMDCDMIALDDITKLWSLDFNGAIVAAIEDAGFHRRLEKMEIPAKSMRYFNSGLMLINVEKWLEQDITHKVLKFIEENPQKLRFHDQDALNAILHDRWIALHPKWNAQGYIMANAKKHPTAKGEKEYEEARQNPSIIHFSGHVKPWSKDFKGLSKKYYEKYANMTAFRCVEKFPQYPLYAQVNRNRNRNRNRNTFVK</sequence>
<keyword evidence="3" id="KW-0479">Metal-binding</keyword>
<dbReference type="CDD" id="cd04194">
    <property type="entry name" value="GT8_A4GalT_like"/>
    <property type="match status" value="1"/>
</dbReference>
<protein>
    <submittedName>
        <fullName evidence="4">Glycosyltransferase family 8 protein</fullName>
    </submittedName>
</protein>